<dbReference type="InterPro" id="IPR031327">
    <property type="entry name" value="MCM"/>
</dbReference>
<evidence type="ECO:0000256" key="4">
    <source>
        <dbReference type="ARBA" id="ARBA00022741"/>
    </source>
</evidence>
<dbReference type="PRINTS" id="PR01657">
    <property type="entry name" value="MCMFAMILY"/>
</dbReference>
<feature type="compositionally biased region" description="Polar residues" evidence="8">
    <location>
        <begin position="334"/>
        <end position="349"/>
    </location>
</feature>
<name>A0ABQ0F7M3_APOSI</name>
<evidence type="ECO:0000256" key="3">
    <source>
        <dbReference type="ARBA" id="ARBA00022454"/>
    </source>
</evidence>
<evidence type="ECO:0000256" key="6">
    <source>
        <dbReference type="ARBA" id="ARBA00023125"/>
    </source>
</evidence>
<dbReference type="EMBL" id="BAAFST010000010">
    <property type="protein sequence ID" value="GAB1295111.1"/>
    <property type="molecule type" value="Genomic_DNA"/>
</dbReference>
<dbReference type="PANTHER" id="PTHR11630">
    <property type="entry name" value="DNA REPLICATION LICENSING FACTOR MCM FAMILY MEMBER"/>
    <property type="match status" value="1"/>
</dbReference>
<dbReference type="SMART" id="SM00350">
    <property type="entry name" value="MCM"/>
    <property type="match status" value="1"/>
</dbReference>
<evidence type="ECO:0000313" key="10">
    <source>
        <dbReference type="EMBL" id="GAB1295111.1"/>
    </source>
</evidence>
<protein>
    <submittedName>
        <fullName evidence="10">DNA helicase MCM9</fullName>
    </submittedName>
</protein>
<dbReference type="InterPro" id="IPR041562">
    <property type="entry name" value="MCM_lid"/>
</dbReference>
<accession>A0ABQ0F7M3</accession>
<dbReference type="GO" id="GO:0004386">
    <property type="term" value="F:helicase activity"/>
    <property type="evidence" value="ECO:0007669"/>
    <property type="project" value="UniProtKB-KW"/>
</dbReference>
<keyword evidence="11" id="KW-1185">Reference proteome</keyword>
<evidence type="ECO:0000256" key="2">
    <source>
        <dbReference type="ARBA" id="ARBA00008010"/>
    </source>
</evidence>
<evidence type="ECO:0000256" key="8">
    <source>
        <dbReference type="SAM" id="MobiDB-lite"/>
    </source>
</evidence>
<evidence type="ECO:0000256" key="1">
    <source>
        <dbReference type="ARBA" id="ARBA00004286"/>
    </source>
</evidence>
<dbReference type="Pfam" id="PF17855">
    <property type="entry name" value="MCM_lid"/>
    <property type="match status" value="1"/>
</dbReference>
<evidence type="ECO:0000313" key="11">
    <source>
        <dbReference type="Proteomes" id="UP001623349"/>
    </source>
</evidence>
<feature type="domain" description="MCM C-terminal AAA(+) ATPase" evidence="9">
    <location>
        <begin position="33"/>
        <end position="151"/>
    </location>
</feature>
<keyword evidence="4 7" id="KW-0547">Nucleotide-binding</keyword>
<feature type="compositionally biased region" description="Polar residues" evidence="8">
    <location>
        <begin position="362"/>
        <end position="371"/>
    </location>
</feature>
<feature type="compositionally biased region" description="Basic and acidic residues" evidence="8">
    <location>
        <begin position="613"/>
        <end position="635"/>
    </location>
</feature>
<evidence type="ECO:0000256" key="7">
    <source>
        <dbReference type="RuleBase" id="RU004070"/>
    </source>
</evidence>
<feature type="region of interest" description="Disordered" evidence="8">
    <location>
        <begin position="304"/>
        <end position="647"/>
    </location>
</feature>
<feature type="region of interest" description="Disordered" evidence="8">
    <location>
        <begin position="685"/>
        <end position="748"/>
    </location>
</feature>
<dbReference type="InterPro" id="IPR001208">
    <property type="entry name" value="MCM_dom"/>
</dbReference>
<feature type="compositionally biased region" description="Polar residues" evidence="8">
    <location>
        <begin position="597"/>
        <end position="612"/>
    </location>
</feature>
<gene>
    <name evidence="10" type="ORF">APTSU1_001034500</name>
</gene>
<feature type="compositionally biased region" description="Basic and acidic residues" evidence="8">
    <location>
        <begin position="693"/>
        <end position="710"/>
    </location>
</feature>
<evidence type="ECO:0000259" key="9">
    <source>
        <dbReference type="PROSITE" id="PS50051"/>
    </source>
</evidence>
<keyword evidence="5 7" id="KW-0067">ATP-binding</keyword>
<dbReference type="PANTHER" id="PTHR11630:SF48">
    <property type="entry name" value="DNA HELICASE MCM9"/>
    <property type="match status" value="1"/>
</dbReference>
<organism evidence="10 11">
    <name type="scientific">Apodemus speciosus</name>
    <name type="common">Large Japanese field mouse</name>
    <dbReference type="NCBI Taxonomy" id="105296"/>
    <lineage>
        <taxon>Eukaryota</taxon>
        <taxon>Metazoa</taxon>
        <taxon>Chordata</taxon>
        <taxon>Craniata</taxon>
        <taxon>Vertebrata</taxon>
        <taxon>Euteleostomi</taxon>
        <taxon>Mammalia</taxon>
        <taxon>Eutheria</taxon>
        <taxon>Euarchontoglires</taxon>
        <taxon>Glires</taxon>
        <taxon>Rodentia</taxon>
        <taxon>Myomorpha</taxon>
        <taxon>Muroidea</taxon>
        <taxon>Muridae</taxon>
        <taxon>Murinae</taxon>
        <taxon>Apodemus</taxon>
    </lineage>
</organism>
<feature type="compositionally biased region" description="Polar residues" evidence="8">
    <location>
        <begin position="737"/>
        <end position="748"/>
    </location>
</feature>
<comment type="similarity">
    <text evidence="2 7">Belongs to the MCM family.</text>
</comment>
<dbReference type="SUPFAM" id="SSF52540">
    <property type="entry name" value="P-loop containing nucleoside triphosphate hydrolases"/>
    <property type="match status" value="1"/>
</dbReference>
<keyword evidence="10" id="KW-0347">Helicase</keyword>
<keyword evidence="6 7" id="KW-0238">DNA-binding</keyword>
<dbReference type="PROSITE" id="PS50051">
    <property type="entry name" value="MCM_2"/>
    <property type="match status" value="1"/>
</dbReference>
<keyword evidence="3" id="KW-0158">Chromosome</keyword>
<reference evidence="10 11" key="1">
    <citation type="submission" date="2024-08" db="EMBL/GenBank/DDBJ databases">
        <title>The draft genome of Apodemus speciosus.</title>
        <authorList>
            <person name="Nabeshima K."/>
            <person name="Suzuki S."/>
            <person name="Onuma M."/>
        </authorList>
    </citation>
    <scope>NUCLEOTIDE SEQUENCE [LARGE SCALE GENOMIC DNA]</scope>
    <source>
        <strain evidence="10">IB14-021</strain>
    </source>
</reference>
<proteinExistence type="inferred from homology"/>
<comment type="caution">
    <text evidence="10">The sequence shown here is derived from an EMBL/GenBank/DDBJ whole genome shotgun (WGS) entry which is preliminary data.</text>
</comment>
<dbReference type="InterPro" id="IPR027417">
    <property type="entry name" value="P-loop_NTPase"/>
</dbReference>
<evidence type="ECO:0000256" key="5">
    <source>
        <dbReference type="ARBA" id="ARBA00022840"/>
    </source>
</evidence>
<sequence length="781" mass="85585">MICGASGNVSPNGQGRADEEAPAILIIENGLTVTAVKDSGEWNLEAGALVLADAGLCCIDEFNSLKEHDRTSIHEAMEQQTISVAKAGLVCKLNTRTTILAATNPKGQYDPQESVSVNIALGSPLLSRFDLVLVLLDTRNEDWDRIISSFILENKGYPSKSENLWSMEKMKTYFCLIRNLHPTLSDVSNQVLLRYYQMQRQSDSRNAARTTIRLLESLIRLAEAHARLMFRSTVTLEDAITVVSVMESSMQGGALLGGVNALHTSFPESPRAQYRRQCELILEKLELQGLLQEELRRLERLQNESEHQCQSHSPEMEVAPGSCRNGPKDKPRLRTSTQQEQSCSWSPTERSGGDSPPGSGLNRPTSRNQSTENKDGRGDSLDWLDPMSSPEIAPESTIVSPNLKTTKENVDLKISNNKSQGREKPGPRQRSKLSEAGHLPSPGAPDAPSPAHGAESTKARQTAVVSEAGRHDEQDSASQRLPKLPKEGSQGLCRINTRVRSLPPTEPLSLAIPSPGSGKRTGTPKRKRQKSAQVEEPEPEGIETPGVKLAKFTFKQKTKLTHGPTPPSAGKTAVDSPKIPQQRTRREAAVPVAAPGKSTSTSGDRCSDQLQGKTKELSRQPPESHRPREETEQGPKRRVIQPELELGNQAGHLHLACEKDRKEGVSCSNKSSKVHAGTIARLANFAFSSPPESKSESLPPERKESRDRSHSPLAAPTPVLGQQRLRPPAATAPVPGQQRQSFQLQQPTERATLSTLSLFSLSELDDEALDFDWDEEMRKKP</sequence>
<dbReference type="Gene3D" id="3.40.50.300">
    <property type="entry name" value="P-loop containing nucleotide triphosphate hydrolases"/>
    <property type="match status" value="1"/>
</dbReference>
<comment type="subcellular location">
    <subcellularLocation>
        <location evidence="1">Chromosome</location>
    </subcellularLocation>
</comment>
<dbReference type="Pfam" id="PF00493">
    <property type="entry name" value="MCM"/>
    <property type="match status" value="1"/>
</dbReference>
<dbReference type="Proteomes" id="UP001623349">
    <property type="component" value="Unassembled WGS sequence"/>
</dbReference>
<keyword evidence="10" id="KW-0378">Hydrolase</keyword>